<evidence type="ECO:0000256" key="1">
    <source>
        <dbReference type="SAM" id="MobiDB-lite"/>
    </source>
</evidence>
<dbReference type="AlphaFoldDB" id="A0A834JJI2"/>
<feature type="region of interest" description="Disordered" evidence="1">
    <location>
        <begin position="1"/>
        <end position="28"/>
    </location>
</feature>
<keyword evidence="3" id="KW-1185">Reference proteome</keyword>
<reference evidence="2" key="1">
    <citation type="journal article" date="2020" name="G3 (Bethesda)">
        <title>High-Quality Assemblies for Three Invasive Social Wasps from the &lt;i&gt;Vespula&lt;/i&gt; Genus.</title>
        <authorList>
            <person name="Harrop T.W.R."/>
            <person name="Guhlin J."/>
            <person name="McLaughlin G.M."/>
            <person name="Permina E."/>
            <person name="Stockwell P."/>
            <person name="Gilligan J."/>
            <person name="Le Lec M.F."/>
            <person name="Gruber M.A.M."/>
            <person name="Quinn O."/>
            <person name="Lovegrove M."/>
            <person name="Duncan E.J."/>
            <person name="Remnant E.J."/>
            <person name="Van Eeckhoven J."/>
            <person name="Graham B."/>
            <person name="Knapp R.A."/>
            <person name="Langford K.W."/>
            <person name="Kronenberg Z."/>
            <person name="Press M.O."/>
            <person name="Eacker S.M."/>
            <person name="Wilson-Rankin E.E."/>
            <person name="Purcell J."/>
            <person name="Lester P.J."/>
            <person name="Dearden P.K."/>
        </authorList>
    </citation>
    <scope>NUCLEOTIDE SEQUENCE</scope>
    <source>
        <strain evidence="2">Marl-1</strain>
    </source>
</reference>
<protein>
    <submittedName>
        <fullName evidence="2">Uncharacterized protein</fullName>
    </submittedName>
</protein>
<evidence type="ECO:0000313" key="3">
    <source>
        <dbReference type="Proteomes" id="UP000614350"/>
    </source>
</evidence>
<evidence type="ECO:0000313" key="2">
    <source>
        <dbReference type="EMBL" id="KAF7389215.1"/>
    </source>
</evidence>
<dbReference type="EMBL" id="JACSEA010000011">
    <property type="protein sequence ID" value="KAF7389215.1"/>
    <property type="molecule type" value="Genomic_DNA"/>
</dbReference>
<accession>A0A834JJI2</accession>
<sequence length="150" mass="17337">MRLDKFADNDDDDDDDDDDNDDDDDDNEVENRYLLIYASVREFNILGASGTLVESPTRKDFLELGGRVRKPHRDANKKGNSKRTLYVTERKGERFCERIENYRVKLDRGNGVDVQHTEEIVVEARLNGPLKSNWETSDVGFSRGMVVHRE</sequence>
<gene>
    <name evidence="2" type="ORF">HZH66_010352</name>
</gene>
<organism evidence="2 3">
    <name type="scientific">Vespula vulgaris</name>
    <name type="common">Yellow jacket</name>
    <name type="synonym">Wasp</name>
    <dbReference type="NCBI Taxonomy" id="7454"/>
    <lineage>
        <taxon>Eukaryota</taxon>
        <taxon>Metazoa</taxon>
        <taxon>Ecdysozoa</taxon>
        <taxon>Arthropoda</taxon>
        <taxon>Hexapoda</taxon>
        <taxon>Insecta</taxon>
        <taxon>Pterygota</taxon>
        <taxon>Neoptera</taxon>
        <taxon>Endopterygota</taxon>
        <taxon>Hymenoptera</taxon>
        <taxon>Apocrita</taxon>
        <taxon>Aculeata</taxon>
        <taxon>Vespoidea</taxon>
        <taxon>Vespidae</taxon>
        <taxon>Vespinae</taxon>
        <taxon>Vespula</taxon>
    </lineage>
</organism>
<proteinExistence type="predicted"/>
<comment type="caution">
    <text evidence="2">The sequence shown here is derived from an EMBL/GenBank/DDBJ whole genome shotgun (WGS) entry which is preliminary data.</text>
</comment>
<name>A0A834JJI2_VESVU</name>
<feature type="compositionally biased region" description="Acidic residues" evidence="1">
    <location>
        <begin position="9"/>
        <end position="28"/>
    </location>
</feature>
<dbReference type="Proteomes" id="UP000614350">
    <property type="component" value="Unassembled WGS sequence"/>
</dbReference>